<dbReference type="InterPro" id="IPR016047">
    <property type="entry name" value="M23ase_b-sheet_dom"/>
</dbReference>
<dbReference type="AlphaFoldDB" id="A0A7W5CBM1"/>
<dbReference type="GO" id="GO:0004222">
    <property type="term" value="F:metalloendopeptidase activity"/>
    <property type="evidence" value="ECO:0007669"/>
    <property type="project" value="TreeGrafter"/>
</dbReference>
<dbReference type="CDD" id="cd12797">
    <property type="entry name" value="M23_peptidase"/>
    <property type="match status" value="1"/>
</dbReference>
<sequence>MNDQNQSKPKQRPEETPKTNLGGASAAKSSSGWKNLFAKRWVSPAIFMAAAAIIVTLMWIYQGTDQTTPTTGKADSTEVSQEGTTETQGKGDEAVEVIAGNEAIKWPVASIEALQVELPFYDEKASDEEREAALVQIGDTFTPHMGVDFVDPSGKTFDVLAALSGKVTYVKTEPTNGNVIEITHEGGLVTVYQSVTEIAVEEGDDVTQGTVIAKAGRNDLERDLGIHLHYETRNNGKPINPSSLIAE</sequence>
<evidence type="ECO:0000256" key="1">
    <source>
        <dbReference type="SAM" id="MobiDB-lite"/>
    </source>
</evidence>
<gene>
    <name evidence="4" type="ORF">FHS16_004679</name>
</gene>
<keyword evidence="2" id="KW-0472">Membrane</keyword>
<keyword evidence="2" id="KW-0812">Transmembrane</keyword>
<organism evidence="4 5">
    <name type="scientific">Paenibacillus endophyticus</name>
    <dbReference type="NCBI Taxonomy" id="1294268"/>
    <lineage>
        <taxon>Bacteria</taxon>
        <taxon>Bacillati</taxon>
        <taxon>Bacillota</taxon>
        <taxon>Bacilli</taxon>
        <taxon>Bacillales</taxon>
        <taxon>Paenibacillaceae</taxon>
        <taxon>Paenibacillus</taxon>
    </lineage>
</organism>
<evidence type="ECO:0000313" key="5">
    <source>
        <dbReference type="Proteomes" id="UP000518605"/>
    </source>
</evidence>
<dbReference type="PANTHER" id="PTHR21666">
    <property type="entry name" value="PEPTIDASE-RELATED"/>
    <property type="match status" value="1"/>
</dbReference>
<protein>
    <submittedName>
        <fullName evidence="4">Stage II sporulation protein Q</fullName>
    </submittedName>
</protein>
<reference evidence="4 5" key="1">
    <citation type="submission" date="2020-08" db="EMBL/GenBank/DDBJ databases">
        <title>Genomic Encyclopedia of Type Strains, Phase III (KMG-III): the genomes of soil and plant-associated and newly described type strains.</title>
        <authorList>
            <person name="Whitman W."/>
        </authorList>
    </citation>
    <scope>NUCLEOTIDE SEQUENCE [LARGE SCALE GENOMIC DNA]</scope>
    <source>
        <strain evidence="4 5">CECT 8234</strain>
    </source>
</reference>
<dbReference type="EMBL" id="JACHXW010000017">
    <property type="protein sequence ID" value="MBB3154597.1"/>
    <property type="molecule type" value="Genomic_DNA"/>
</dbReference>
<dbReference type="InterPro" id="IPR050570">
    <property type="entry name" value="Cell_wall_metabolism_enzyme"/>
</dbReference>
<keyword evidence="2" id="KW-1133">Transmembrane helix</keyword>
<dbReference type="Pfam" id="PF01551">
    <property type="entry name" value="Peptidase_M23"/>
    <property type="match status" value="1"/>
</dbReference>
<name>A0A7W5CBM1_9BACL</name>
<feature type="domain" description="M23ase beta-sheet core" evidence="3">
    <location>
        <begin position="143"/>
        <end position="241"/>
    </location>
</feature>
<dbReference type="PANTHER" id="PTHR21666:SF291">
    <property type="entry name" value="STAGE II SPORULATION PROTEIN Q"/>
    <property type="match status" value="1"/>
</dbReference>
<accession>A0A7W5CBM1</accession>
<feature type="transmembrane region" description="Helical" evidence="2">
    <location>
        <begin position="41"/>
        <end position="61"/>
    </location>
</feature>
<keyword evidence="5" id="KW-1185">Reference proteome</keyword>
<proteinExistence type="predicted"/>
<comment type="caution">
    <text evidence="4">The sequence shown here is derived from an EMBL/GenBank/DDBJ whole genome shotgun (WGS) entry which is preliminary data.</text>
</comment>
<dbReference type="Proteomes" id="UP000518605">
    <property type="component" value="Unassembled WGS sequence"/>
</dbReference>
<dbReference type="Gene3D" id="2.70.70.10">
    <property type="entry name" value="Glucose Permease (Domain IIA)"/>
    <property type="match status" value="1"/>
</dbReference>
<dbReference type="InterPro" id="IPR011055">
    <property type="entry name" value="Dup_hybrid_motif"/>
</dbReference>
<feature type="region of interest" description="Disordered" evidence="1">
    <location>
        <begin position="66"/>
        <end position="91"/>
    </location>
</feature>
<evidence type="ECO:0000313" key="4">
    <source>
        <dbReference type="EMBL" id="MBB3154597.1"/>
    </source>
</evidence>
<evidence type="ECO:0000256" key="2">
    <source>
        <dbReference type="SAM" id="Phobius"/>
    </source>
</evidence>
<feature type="compositionally biased region" description="Polar residues" evidence="1">
    <location>
        <begin position="66"/>
        <end position="88"/>
    </location>
</feature>
<feature type="region of interest" description="Disordered" evidence="1">
    <location>
        <begin position="1"/>
        <end position="29"/>
    </location>
</feature>
<dbReference type="SUPFAM" id="SSF51261">
    <property type="entry name" value="Duplicated hybrid motif"/>
    <property type="match status" value="1"/>
</dbReference>
<evidence type="ECO:0000259" key="3">
    <source>
        <dbReference type="Pfam" id="PF01551"/>
    </source>
</evidence>
<dbReference type="RefSeq" id="WP_183568304.1">
    <property type="nucleotide sequence ID" value="NZ_CBCSLB010000017.1"/>
</dbReference>